<name>A0A7W7U8A8_9ACTN</name>
<comment type="caution">
    <text evidence="1">The sequence shown here is derived from an EMBL/GenBank/DDBJ whole genome shotgun (WGS) entry which is preliminary data.</text>
</comment>
<dbReference type="EMBL" id="JACHJY010000014">
    <property type="protein sequence ID" value="MBB4986713.1"/>
    <property type="molecule type" value="Genomic_DNA"/>
</dbReference>
<dbReference type="RefSeq" id="WP_184932929.1">
    <property type="nucleotide sequence ID" value="NZ_JACHJY010000014.1"/>
</dbReference>
<keyword evidence="2" id="KW-1185">Reference proteome</keyword>
<organism evidence="1 2">
    <name type="scientific">Streptomyces nymphaeiformis</name>
    <dbReference type="NCBI Taxonomy" id="2663842"/>
    <lineage>
        <taxon>Bacteria</taxon>
        <taxon>Bacillati</taxon>
        <taxon>Actinomycetota</taxon>
        <taxon>Actinomycetes</taxon>
        <taxon>Kitasatosporales</taxon>
        <taxon>Streptomycetaceae</taxon>
        <taxon>Streptomyces</taxon>
    </lineage>
</organism>
<gene>
    <name evidence="1" type="ORF">GGE06_007684</name>
</gene>
<dbReference type="Proteomes" id="UP000582643">
    <property type="component" value="Unassembled WGS sequence"/>
</dbReference>
<sequence>MHALPAGELLRLWDECRDASPQARALDLAAAVDEGTGSVPPAERPIGRVIALLLRLRTALAGPRLAGTVVCPGCRGTVEFQASADALLALEDKIVDAPPPLLHGGYELVWRCLTYRDLEAVAERPGADDPDLGARLLLERCLLSLRHEERTVDPASVDLPEAVSEALSGAMSAADPLADVLVDLTCPDCAHAFTADFDVAAFVWAELESRGRQLLLDVDALARSYGWSEPEVLALSERRRASYLRIVTGELP</sequence>
<accession>A0A7W7U8A8</accession>
<proteinExistence type="predicted"/>
<reference evidence="1 2" key="1">
    <citation type="submission" date="2020-08" db="EMBL/GenBank/DDBJ databases">
        <title>Genomic Encyclopedia of Type Strains, Phase III (KMG-III): the genomes of soil and plant-associated and newly described type strains.</title>
        <authorList>
            <person name="Whitman W."/>
        </authorList>
    </citation>
    <scope>NUCLEOTIDE SEQUENCE [LARGE SCALE GENOMIC DNA]</scope>
    <source>
        <strain evidence="1 2">SFB5A</strain>
    </source>
</reference>
<protein>
    <submittedName>
        <fullName evidence="1">Uncharacterized protein</fullName>
    </submittedName>
</protein>
<dbReference type="AlphaFoldDB" id="A0A7W7U8A8"/>
<evidence type="ECO:0000313" key="2">
    <source>
        <dbReference type="Proteomes" id="UP000582643"/>
    </source>
</evidence>
<evidence type="ECO:0000313" key="1">
    <source>
        <dbReference type="EMBL" id="MBB4986713.1"/>
    </source>
</evidence>